<name>A0A7M2WX36_9BACT</name>
<sequence length="126" mass="13569">MSHRRYRLLTEQVKLCSPEAILRAASLCDGHSILAPKAFLDAGLPPDVVAHLTSTHESDGTPKSSIYVNGHAVEKLEGVYGLDALRFLASALCVEYRSAIGRGFEAANILHALEQHLQPTVPKPAA</sequence>
<reference evidence="1 2" key="1">
    <citation type="submission" date="2020-10" db="EMBL/GenBank/DDBJ databases">
        <title>Wide distribution of Phycisphaera-like planctomycetes from WD2101 soil group in peatlands and genome analysis of the first cultivated representative.</title>
        <authorList>
            <person name="Dedysh S.N."/>
            <person name="Beletsky A.V."/>
            <person name="Ivanova A."/>
            <person name="Kulichevskaya I.S."/>
            <person name="Suzina N.E."/>
            <person name="Philippov D.A."/>
            <person name="Rakitin A.L."/>
            <person name="Mardanov A.V."/>
            <person name="Ravin N.V."/>
        </authorList>
    </citation>
    <scope>NUCLEOTIDE SEQUENCE [LARGE SCALE GENOMIC DNA]</scope>
    <source>
        <strain evidence="1 2">M1803</strain>
    </source>
</reference>
<dbReference type="AlphaFoldDB" id="A0A7M2WX36"/>
<protein>
    <submittedName>
        <fullName evidence="1">Uncharacterized protein</fullName>
    </submittedName>
</protein>
<organism evidence="1 2">
    <name type="scientific">Humisphaera borealis</name>
    <dbReference type="NCBI Taxonomy" id="2807512"/>
    <lineage>
        <taxon>Bacteria</taxon>
        <taxon>Pseudomonadati</taxon>
        <taxon>Planctomycetota</taxon>
        <taxon>Phycisphaerae</taxon>
        <taxon>Tepidisphaerales</taxon>
        <taxon>Tepidisphaeraceae</taxon>
        <taxon>Humisphaera</taxon>
    </lineage>
</organism>
<gene>
    <name evidence="1" type="ORF">IPV69_26865</name>
</gene>
<proteinExistence type="predicted"/>
<dbReference type="Proteomes" id="UP000593765">
    <property type="component" value="Chromosome"/>
</dbReference>
<keyword evidence="2" id="KW-1185">Reference proteome</keyword>
<dbReference type="KEGG" id="hbs:IPV69_26865"/>
<evidence type="ECO:0000313" key="1">
    <source>
        <dbReference type="EMBL" id="QOV89762.1"/>
    </source>
</evidence>
<dbReference type="EMBL" id="CP063458">
    <property type="protein sequence ID" value="QOV89762.1"/>
    <property type="molecule type" value="Genomic_DNA"/>
</dbReference>
<dbReference type="RefSeq" id="WP_206292821.1">
    <property type="nucleotide sequence ID" value="NZ_CP063458.1"/>
</dbReference>
<accession>A0A7M2WX36</accession>
<evidence type="ECO:0000313" key="2">
    <source>
        <dbReference type="Proteomes" id="UP000593765"/>
    </source>
</evidence>